<dbReference type="EMBL" id="BMLY01000003">
    <property type="protein sequence ID" value="GGP26558.1"/>
    <property type="molecule type" value="Genomic_DNA"/>
</dbReference>
<proteinExistence type="predicted"/>
<reference evidence="2" key="1">
    <citation type="journal article" date="2019" name="Int. J. Syst. Evol. Microbiol.">
        <title>The Global Catalogue of Microorganisms (GCM) 10K type strain sequencing project: providing services to taxonomists for standard genome sequencing and annotation.</title>
        <authorList>
            <consortium name="The Broad Institute Genomics Platform"/>
            <consortium name="The Broad Institute Genome Sequencing Center for Infectious Disease"/>
            <person name="Wu L."/>
            <person name="Ma J."/>
        </authorList>
    </citation>
    <scope>NUCLEOTIDE SEQUENCE [LARGE SCALE GENOMIC DNA]</scope>
    <source>
        <strain evidence="2">CGMCC 1.8860</strain>
    </source>
</reference>
<gene>
    <name evidence="1" type="ORF">GCM10010971_23770</name>
</gene>
<protein>
    <submittedName>
        <fullName evidence="1">Uncharacterized protein</fullName>
    </submittedName>
</protein>
<comment type="caution">
    <text evidence="1">The sequence shown here is derived from an EMBL/GenBank/DDBJ whole genome shotgun (WGS) entry which is preliminary data.</text>
</comment>
<evidence type="ECO:0000313" key="2">
    <source>
        <dbReference type="Proteomes" id="UP000621859"/>
    </source>
</evidence>
<sequence length="58" mass="6804">MRLRSLREFPVLLTPCGQLRHSAFGRKQVQQTPDCSNQPALFAHFLFKLYRYPHVMAT</sequence>
<keyword evidence="2" id="KW-1185">Reference proteome</keyword>
<evidence type="ECO:0000313" key="1">
    <source>
        <dbReference type="EMBL" id="GGP26558.1"/>
    </source>
</evidence>
<name>A0ABQ2PMK7_9NEIS</name>
<organism evidence="1 2">
    <name type="scientific">Silvimonas amylolytica</name>
    <dbReference type="NCBI Taxonomy" id="449663"/>
    <lineage>
        <taxon>Bacteria</taxon>
        <taxon>Pseudomonadati</taxon>
        <taxon>Pseudomonadota</taxon>
        <taxon>Betaproteobacteria</taxon>
        <taxon>Neisseriales</taxon>
        <taxon>Chitinibacteraceae</taxon>
        <taxon>Silvimonas</taxon>
    </lineage>
</organism>
<dbReference type="Proteomes" id="UP000621859">
    <property type="component" value="Unassembled WGS sequence"/>
</dbReference>
<accession>A0ABQ2PMK7</accession>